<dbReference type="AlphaFoldDB" id="A0A023X8R6"/>
<dbReference type="HOGENOM" id="CLU_156527_0_0_11"/>
<geneLocation type="plasmid" evidence="1">
    <name>3</name>
</geneLocation>
<reference evidence="2" key="2">
    <citation type="submission" date="2023-11" db="EMBL/GenBank/DDBJ databases">
        <title>MicrobeMod: A computational toolkit for identifying prokaryotic methylation and restriction-modification with nanopore sequencing.</title>
        <authorList>
            <person name="Crits-Christoph A."/>
            <person name="Kang S.C."/>
            <person name="Lee H."/>
            <person name="Ostrov N."/>
        </authorList>
    </citation>
    <scope>NUCLEOTIDE SEQUENCE</scope>
    <source>
        <strain evidence="2">ATCC 51242</strain>
    </source>
</reference>
<dbReference type="EMBL" id="JAWXXX010000004">
    <property type="protein sequence ID" value="MDX5895603.1"/>
    <property type="molecule type" value="Genomic_DNA"/>
</dbReference>
<evidence type="ECO:0000313" key="3">
    <source>
        <dbReference type="Proteomes" id="UP000025229"/>
    </source>
</evidence>
<dbReference type="eggNOG" id="COG4634">
    <property type="taxonomic scope" value="Bacteria"/>
</dbReference>
<protein>
    <recommendedName>
        <fullName evidence="4">DUF5615 domain-containing protein</fullName>
    </recommendedName>
</protein>
<name>A0A023X8R6_RUBRA</name>
<evidence type="ECO:0000313" key="1">
    <source>
        <dbReference type="EMBL" id="AHY48425.1"/>
    </source>
</evidence>
<accession>A0A023X8R6</accession>
<keyword evidence="3" id="KW-1185">Reference proteome</keyword>
<dbReference type="KEGG" id="rrd:RradSPS_3142"/>
<evidence type="ECO:0000313" key="2">
    <source>
        <dbReference type="EMBL" id="MDX5895603.1"/>
    </source>
</evidence>
<dbReference type="OrthoDB" id="8085537at2"/>
<reference evidence="1 3" key="1">
    <citation type="submission" date="2014-03" db="EMBL/GenBank/DDBJ databases">
        <title>Complete genome sequence of the Radio-Resistant Rubrobacter radiotolerans RSPS-4.</title>
        <authorList>
            <person name="Egas C.C."/>
            <person name="Barroso C.C."/>
            <person name="Froufe H.J.C."/>
            <person name="Pacheco J.J."/>
            <person name="Albuquerque L.L."/>
            <person name="da Costa M.M.S."/>
        </authorList>
    </citation>
    <scope>NUCLEOTIDE SEQUENCE [LARGE SCALE GENOMIC DNA]</scope>
    <source>
        <strain evidence="1 3">RSPS-4</strain>
        <plasmid evidence="1 3">3</plasmid>
    </source>
</reference>
<proteinExistence type="predicted"/>
<evidence type="ECO:0008006" key="4">
    <source>
        <dbReference type="Google" id="ProtNLM"/>
    </source>
</evidence>
<dbReference type="Proteomes" id="UP000025229">
    <property type="component" value="Plasmid 3"/>
</dbReference>
<keyword evidence="1" id="KW-0614">Plasmid</keyword>
<dbReference type="RefSeq" id="WP_041339435.1">
    <property type="nucleotide sequence ID" value="NZ_CP007517.1"/>
</dbReference>
<gene>
    <name evidence="1" type="ORF">RradSPS_3142</name>
    <name evidence="2" type="ORF">SIL72_16355</name>
</gene>
<dbReference type="EMBL" id="CP007517">
    <property type="protein sequence ID" value="AHY48425.1"/>
    <property type="molecule type" value="Genomic_DNA"/>
</dbReference>
<sequence>MRVLLDEQLDWRLRRSFGEGFEVKTVAGRGWKGKKNGELLALMEEAGFEALITVDRGIPRQQNLSQRAVAVVSLAARKTRLADTAPIVEDGLERLRSAPPGKATRLP</sequence>
<organism evidence="1 3">
    <name type="scientific">Rubrobacter radiotolerans</name>
    <name type="common">Arthrobacter radiotolerans</name>
    <dbReference type="NCBI Taxonomy" id="42256"/>
    <lineage>
        <taxon>Bacteria</taxon>
        <taxon>Bacillati</taxon>
        <taxon>Actinomycetota</taxon>
        <taxon>Rubrobacteria</taxon>
        <taxon>Rubrobacterales</taxon>
        <taxon>Rubrobacteraceae</taxon>
        <taxon>Rubrobacter</taxon>
    </lineage>
</organism>
<dbReference type="Proteomes" id="UP001281130">
    <property type="component" value="Unassembled WGS sequence"/>
</dbReference>